<gene>
    <name evidence="2" type="ORF">O181_047104</name>
</gene>
<evidence type="ECO:0000313" key="3">
    <source>
        <dbReference type="Proteomes" id="UP000765509"/>
    </source>
</evidence>
<dbReference type="OrthoDB" id="2506710at2759"/>
<organism evidence="2 3">
    <name type="scientific">Austropuccinia psidii MF-1</name>
    <dbReference type="NCBI Taxonomy" id="1389203"/>
    <lineage>
        <taxon>Eukaryota</taxon>
        <taxon>Fungi</taxon>
        <taxon>Dikarya</taxon>
        <taxon>Basidiomycota</taxon>
        <taxon>Pucciniomycotina</taxon>
        <taxon>Pucciniomycetes</taxon>
        <taxon>Pucciniales</taxon>
        <taxon>Sphaerophragmiaceae</taxon>
        <taxon>Austropuccinia</taxon>
    </lineage>
</organism>
<evidence type="ECO:0000313" key="2">
    <source>
        <dbReference type="EMBL" id="MBW0507389.1"/>
    </source>
</evidence>
<feature type="region of interest" description="Disordered" evidence="1">
    <location>
        <begin position="48"/>
        <end position="71"/>
    </location>
</feature>
<sequence length="165" mass="18820">SSIEAQTSPAPRAFITKEPFKGPAEVEVTTPSHQMDLDQDIKVINSKDKNVSPDERQKWRMPELPPVPKDIQSSINNTSLSNYLPRHSSPILDINVLNFINDLHHITSSNAEVETDCSFNDIPRLEEWPTFSGEVEYNNMEFMKTVDMFKADFNIPDEYITATLH</sequence>
<proteinExistence type="predicted"/>
<feature type="non-terminal residue" evidence="2">
    <location>
        <position position="1"/>
    </location>
</feature>
<reference evidence="2" key="1">
    <citation type="submission" date="2021-03" db="EMBL/GenBank/DDBJ databases">
        <title>Draft genome sequence of rust myrtle Austropuccinia psidii MF-1, a brazilian biotype.</title>
        <authorList>
            <person name="Quecine M.C."/>
            <person name="Pachon D.M.R."/>
            <person name="Bonatelli M.L."/>
            <person name="Correr F.H."/>
            <person name="Franceschini L.M."/>
            <person name="Leite T.F."/>
            <person name="Margarido G.R.A."/>
            <person name="Almeida C.A."/>
            <person name="Ferrarezi J.A."/>
            <person name="Labate C.A."/>
        </authorList>
    </citation>
    <scope>NUCLEOTIDE SEQUENCE</scope>
    <source>
        <strain evidence="2">MF-1</strain>
    </source>
</reference>
<feature type="compositionally biased region" description="Basic and acidic residues" evidence="1">
    <location>
        <begin position="48"/>
        <end position="61"/>
    </location>
</feature>
<dbReference type="AlphaFoldDB" id="A0A9Q3DQD9"/>
<evidence type="ECO:0000256" key="1">
    <source>
        <dbReference type="SAM" id="MobiDB-lite"/>
    </source>
</evidence>
<keyword evidence="3" id="KW-1185">Reference proteome</keyword>
<feature type="region of interest" description="Disordered" evidence="1">
    <location>
        <begin position="1"/>
        <end position="22"/>
    </location>
</feature>
<name>A0A9Q3DQD9_9BASI</name>
<dbReference type="Proteomes" id="UP000765509">
    <property type="component" value="Unassembled WGS sequence"/>
</dbReference>
<protein>
    <submittedName>
        <fullName evidence="2">Uncharacterized protein</fullName>
    </submittedName>
</protein>
<dbReference type="EMBL" id="AVOT02019675">
    <property type="protein sequence ID" value="MBW0507389.1"/>
    <property type="molecule type" value="Genomic_DNA"/>
</dbReference>
<accession>A0A9Q3DQD9</accession>
<comment type="caution">
    <text evidence="2">The sequence shown here is derived from an EMBL/GenBank/DDBJ whole genome shotgun (WGS) entry which is preliminary data.</text>
</comment>